<dbReference type="SUPFAM" id="SSF55811">
    <property type="entry name" value="Nudix"/>
    <property type="match status" value="1"/>
</dbReference>
<dbReference type="InterPro" id="IPR022927">
    <property type="entry name" value="RppH"/>
</dbReference>
<feature type="compositionally biased region" description="Low complexity" evidence="5">
    <location>
        <begin position="191"/>
        <end position="201"/>
    </location>
</feature>
<feature type="region of interest" description="Disordered" evidence="5">
    <location>
        <begin position="160"/>
        <end position="224"/>
    </location>
</feature>
<evidence type="ECO:0000313" key="8">
    <source>
        <dbReference type="Proteomes" id="UP000247689"/>
    </source>
</evidence>
<dbReference type="NCBIfam" id="NF001938">
    <property type="entry name" value="PRK00714.1-5"/>
    <property type="match status" value="1"/>
</dbReference>
<evidence type="ECO:0000313" key="7">
    <source>
        <dbReference type="EMBL" id="PXF64156.1"/>
    </source>
</evidence>
<feature type="short sequence motif" description="Nudix box" evidence="4">
    <location>
        <begin position="38"/>
        <end position="59"/>
    </location>
</feature>
<dbReference type="InterPro" id="IPR015797">
    <property type="entry name" value="NUDIX_hydrolase-like_dom_sf"/>
</dbReference>
<dbReference type="NCBIfam" id="NF001937">
    <property type="entry name" value="PRK00714.1-4"/>
    <property type="match status" value="1"/>
</dbReference>
<gene>
    <name evidence="4" type="primary">rppH</name>
    <name evidence="4" type="synonym">nudH</name>
    <name evidence="7" type="ORF">DL796_03180</name>
</gene>
<dbReference type="InterPro" id="IPR020084">
    <property type="entry name" value="NUDIX_hydrolase_CS"/>
</dbReference>
<dbReference type="PANTHER" id="PTHR23114">
    <property type="entry name" value="M7GPPPN-MRNA HYDROLASE"/>
    <property type="match status" value="1"/>
</dbReference>
<sequence length="224" mass="26413">MIDADGFRANVGIIICNKQGQLLWTRRYGQTSWQFPQGGVHPGESAEQTMYRELYEEVGLEKDDVRILGSTQHWYKYRLPQRLIRQNSQPLCVGQKQKWFLLQLVSDESKIDFAATDHPEFDGFIWVNYWYPVRNVVNFKRDVYRSALSELMGPMFRFQMQGKSSHRPEKKQKKHNPTRHAKQSKAEQHSSNDSNGNQQRQGNRRRRPRHPYRSNNANKESESS</sequence>
<comment type="cofactor">
    <cofactor evidence="2">
        <name>Mg(2+)</name>
        <dbReference type="ChEBI" id="CHEBI:18420"/>
    </cofactor>
</comment>
<feature type="compositionally biased region" description="Basic residues" evidence="5">
    <location>
        <begin position="202"/>
        <end position="212"/>
    </location>
</feature>
<dbReference type="AlphaFoldDB" id="A0A318D4C5"/>
<dbReference type="Proteomes" id="UP000247689">
    <property type="component" value="Unassembled WGS sequence"/>
</dbReference>
<dbReference type="GO" id="GO:0034353">
    <property type="term" value="F:mRNA 5'-diphosphatase activity"/>
    <property type="evidence" value="ECO:0007669"/>
    <property type="project" value="TreeGrafter"/>
</dbReference>
<comment type="cofactor">
    <cofactor evidence="1">
        <name>Mn(2+)</name>
        <dbReference type="ChEBI" id="CHEBI:29035"/>
    </cofactor>
</comment>
<name>A0A318D4C5_9GAMM</name>
<dbReference type="NCBIfam" id="NF001934">
    <property type="entry name" value="PRK00714.1-1"/>
    <property type="match status" value="1"/>
</dbReference>
<proteinExistence type="inferred from homology"/>
<evidence type="ECO:0000256" key="4">
    <source>
        <dbReference type="HAMAP-Rule" id="MF_00298"/>
    </source>
</evidence>
<keyword evidence="8" id="KW-1185">Reference proteome</keyword>
<comment type="cofactor">
    <cofactor evidence="4">
        <name>a divalent metal cation</name>
        <dbReference type="ChEBI" id="CHEBI:60240"/>
    </cofactor>
</comment>
<dbReference type="PROSITE" id="PS00893">
    <property type="entry name" value="NUDIX_BOX"/>
    <property type="match status" value="1"/>
</dbReference>
<dbReference type="CDD" id="cd03671">
    <property type="entry name" value="NUDIX_Ap4A_hydrolase_plant_like"/>
    <property type="match status" value="1"/>
</dbReference>
<dbReference type="InterPro" id="IPR000086">
    <property type="entry name" value="NUDIX_hydrolase_dom"/>
</dbReference>
<comment type="similarity">
    <text evidence="4">Belongs to the Nudix hydrolase family. RppH subfamily.</text>
</comment>
<comment type="caution">
    <text evidence="7">The sequence shown here is derived from an EMBL/GenBank/DDBJ whole genome shotgun (WGS) entry which is preliminary data.</text>
</comment>
<dbReference type="EMBL" id="QICH01000001">
    <property type="protein sequence ID" value="PXF64156.1"/>
    <property type="molecule type" value="Genomic_DNA"/>
</dbReference>
<dbReference type="PROSITE" id="PS51462">
    <property type="entry name" value="NUDIX"/>
    <property type="match status" value="1"/>
</dbReference>
<dbReference type="GO" id="GO:0006402">
    <property type="term" value="P:mRNA catabolic process"/>
    <property type="evidence" value="ECO:0007669"/>
    <property type="project" value="TreeGrafter"/>
</dbReference>
<dbReference type="PANTHER" id="PTHR23114:SF17">
    <property type="entry name" value="M7GPPPN-MRNA HYDROLASE"/>
    <property type="match status" value="1"/>
</dbReference>
<evidence type="ECO:0000256" key="5">
    <source>
        <dbReference type="SAM" id="MobiDB-lite"/>
    </source>
</evidence>
<evidence type="ECO:0000256" key="2">
    <source>
        <dbReference type="ARBA" id="ARBA00001946"/>
    </source>
</evidence>
<dbReference type="Gene3D" id="3.90.79.10">
    <property type="entry name" value="Nucleoside Triphosphate Pyrophosphohydrolase"/>
    <property type="match status" value="1"/>
</dbReference>
<accession>A0A318D4C5</accession>
<feature type="domain" description="Nudix hydrolase" evidence="6">
    <location>
        <begin position="6"/>
        <end position="149"/>
    </location>
</feature>
<evidence type="ECO:0000256" key="1">
    <source>
        <dbReference type="ARBA" id="ARBA00001936"/>
    </source>
</evidence>
<dbReference type="OrthoDB" id="9816040at2"/>
<dbReference type="PRINTS" id="PR00502">
    <property type="entry name" value="NUDIXFAMILY"/>
</dbReference>
<comment type="function">
    <text evidence="4">Accelerates the degradation of transcripts by removing pyrophosphate from the 5'-end of triphosphorylated RNA, leading to a more labile monophosphorylated state that can stimulate subsequent ribonuclease cleavage.</text>
</comment>
<reference evidence="7 8" key="1">
    <citation type="submission" date="2018-05" db="EMBL/GenBank/DDBJ databases">
        <title>Kangiella spongicola genome sequence.</title>
        <authorList>
            <person name="Maclea K.S."/>
            <person name="Goen A.E."/>
            <person name="Kelley C."/>
            <person name="Underriner A."/>
            <person name="Silverwood T."/>
            <person name="Trachtenberg A.M."/>
        </authorList>
    </citation>
    <scope>NUCLEOTIDE SEQUENCE [LARGE SCALE GENOMIC DNA]</scope>
    <source>
        <strain evidence="7 8">ATCC BAA-2076</strain>
    </source>
</reference>
<feature type="compositionally biased region" description="Basic residues" evidence="5">
    <location>
        <begin position="164"/>
        <end position="183"/>
    </location>
</feature>
<dbReference type="GO" id="GO:0005737">
    <property type="term" value="C:cytoplasm"/>
    <property type="evidence" value="ECO:0007669"/>
    <property type="project" value="TreeGrafter"/>
</dbReference>
<keyword evidence="3 4" id="KW-0378">Hydrolase</keyword>
<dbReference type="HAMAP" id="MF_00298">
    <property type="entry name" value="Nudix_RppH"/>
    <property type="match status" value="1"/>
</dbReference>
<evidence type="ECO:0000256" key="3">
    <source>
        <dbReference type="ARBA" id="ARBA00022801"/>
    </source>
</evidence>
<dbReference type="Pfam" id="PF00293">
    <property type="entry name" value="NUDIX"/>
    <property type="match status" value="1"/>
</dbReference>
<dbReference type="FunFam" id="3.90.79.10:FF:000001">
    <property type="entry name" value="RNA pyrophosphohydrolase"/>
    <property type="match status" value="1"/>
</dbReference>
<protein>
    <recommendedName>
        <fullName evidence="4">RNA pyrophosphohydrolase</fullName>
        <ecNumber evidence="4">3.6.1.-</ecNumber>
    </recommendedName>
    <alternativeName>
        <fullName evidence="4">(Di)nucleoside polyphosphate hydrolase</fullName>
    </alternativeName>
</protein>
<dbReference type="EC" id="3.6.1.-" evidence="4"/>
<organism evidence="7 8">
    <name type="scientific">Kangiella spongicola</name>
    <dbReference type="NCBI Taxonomy" id="796379"/>
    <lineage>
        <taxon>Bacteria</taxon>
        <taxon>Pseudomonadati</taxon>
        <taxon>Pseudomonadota</taxon>
        <taxon>Gammaproteobacteria</taxon>
        <taxon>Kangiellales</taxon>
        <taxon>Kangiellaceae</taxon>
        <taxon>Kangiella</taxon>
    </lineage>
</organism>
<dbReference type="InterPro" id="IPR020476">
    <property type="entry name" value="Nudix_hydrolase"/>
</dbReference>
<evidence type="ECO:0000259" key="6">
    <source>
        <dbReference type="PROSITE" id="PS51462"/>
    </source>
</evidence>